<dbReference type="AlphaFoldDB" id="A0A0G0EFJ2"/>
<sequence>MENIKISVIIPNWNGEKILESVIRSCLNQTLSPFEILVCDDGSTDNSKEIVERINDPRIIWIPSLHSGTPAVPRNNGMKASHGDWIAFCDNDDEWIPTKLEKQIHLAEKLKCKAICTSALIRINGTINNNLVSNWKKETIKFSDILKSNDIVCSSVMIHSSLINTIGSFSSTINYRSFADYIYWLRVLTQTNFAFVKEPLVIYDDHPETSIRSDKISDEELRKASFENLIEWMNQSKKSQYEFLCFKLQIMIYKIKNKILLSIKSLIKQLIK</sequence>
<dbReference type="Proteomes" id="UP000034952">
    <property type="component" value="Unassembled WGS sequence"/>
</dbReference>
<evidence type="ECO:0000259" key="1">
    <source>
        <dbReference type="Pfam" id="PF00535"/>
    </source>
</evidence>
<feature type="domain" description="Glycosyltransferase 2-like" evidence="1">
    <location>
        <begin position="7"/>
        <end position="154"/>
    </location>
</feature>
<dbReference type="InterPro" id="IPR050834">
    <property type="entry name" value="Glycosyltransf_2"/>
</dbReference>
<dbReference type="CDD" id="cd00761">
    <property type="entry name" value="Glyco_tranf_GTA_type"/>
    <property type="match status" value="1"/>
</dbReference>
<keyword evidence="2" id="KW-0808">Transferase</keyword>
<dbReference type="PANTHER" id="PTHR43685:SF2">
    <property type="entry name" value="GLYCOSYLTRANSFERASE 2-LIKE DOMAIN-CONTAINING PROTEIN"/>
    <property type="match status" value="1"/>
</dbReference>
<accession>A0A0G0EFJ2</accession>
<gene>
    <name evidence="2" type="ORF">UR64_C0012G0004</name>
</gene>
<evidence type="ECO:0000313" key="2">
    <source>
        <dbReference type="EMBL" id="KKP66107.1"/>
    </source>
</evidence>
<dbReference type="InterPro" id="IPR029044">
    <property type="entry name" value="Nucleotide-diphossugar_trans"/>
</dbReference>
<organism evidence="2 3">
    <name type="scientific">Candidatus Nomurabacteria bacterium GW2011_GWE1_35_16</name>
    <dbReference type="NCBI Taxonomy" id="1618761"/>
    <lineage>
        <taxon>Bacteria</taxon>
        <taxon>Candidatus Nomuraibacteriota</taxon>
    </lineage>
</organism>
<dbReference type="GO" id="GO:0016740">
    <property type="term" value="F:transferase activity"/>
    <property type="evidence" value="ECO:0007669"/>
    <property type="project" value="UniProtKB-KW"/>
</dbReference>
<comment type="caution">
    <text evidence="2">The sequence shown here is derived from an EMBL/GenBank/DDBJ whole genome shotgun (WGS) entry which is preliminary data.</text>
</comment>
<reference evidence="2 3" key="1">
    <citation type="journal article" date="2015" name="Nature">
        <title>rRNA introns, odd ribosomes, and small enigmatic genomes across a large radiation of phyla.</title>
        <authorList>
            <person name="Brown C.T."/>
            <person name="Hug L.A."/>
            <person name="Thomas B.C."/>
            <person name="Sharon I."/>
            <person name="Castelle C.J."/>
            <person name="Singh A."/>
            <person name="Wilkins M.J."/>
            <person name="Williams K.H."/>
            <person name="Banfield J.F."/>
        </authorList>
    </citation>
    <scope>NUCLEOTIDE SEQUENCE [LARGE SCALE GENOMIC DNA]</scope>
</reference>
<protein>
    <submittedName>
        <fullName evidence="2">Glycosyltransferase</fullName>
    </submittedName>
</protein>
<proteinExistence type="predicted"/>
<evidence type="ECO:0000313" key="3">
    <source>
        <dbReference type="Proteomes" id="UP000034952"/>
    </source>
</evidence>
<dbReference type="Gene3D" id="3.90.550.10">
    <property type="entry name" value="Spore Coat Polysaccharide Biosynthesis Protein SpsA, Chain A"/>
    <property type="match status" value="1"/>
</dbReference>
<dbReference type="Pfam" id="PF00535">
    <property type="entry name" value="Glycos_transf_2"/>
    <property type="match status" value="1"/>
</dbReference>
<dbReference type="SUPFAM" id="SSF53448">
    <property type="entry name" value="Nucleotide-diphospho-sugar transferases"/>
    <property type="match status" value="1"/>
</dbReference>
<dbReference type="PANTHER" id="PTHR43685">
    <property type="entry name" value="GLYCOSYLTRANSFERASE"/>
    <property type="match status" value="1"/>
</dbReference>
<name>A0A0G0EFJ2_9BACT</name>
<dbReference type="EMBL" id="LBPY01000012">
    <property type="protein sequence ID" value="KKP66107.1"/>
    <property type="molecule type" value="Genomic_DNA"/>
</dbReference>
<dbReference type="InterPro" id="IPR001173">
    <property type="entry name" value="Glyco_trans_2-like"/>
</dbReference>